<dbReference type="PANTHER" id="PTHR24326">
    <property type="entry name" value="HOMEOBOX-LEUCINE ZIPPER PROTEIN"/>
    <property type="match status" value="1"/>
</dbReference>
<comment type="function">
    <text evidence="8">Probable transcription activator that may act as growth regulators in response to water deficit.</text>
</comment>
<dbReference type="InterPro" id="IPR003106">
    <property type="entry name" value="Leu_zip_homeo"/>
</dbReference>
<evidence type="ECO:0000256" key="8">
    <source>
        <dbReference type="ARBA" id="ARBA00058361"/>
    </source>
</evidence>
<dbReference type="FunFam" id="1.10.10.60:FF:000293">
    <property type="entry name" value="Homeobox-leucine zipper protein ATHB-7"/>
    <property type="match status" value="1"/>
</dbReference>
<dbReference type="Proteomes" id="UP001443914">
    <property type="component" value="Unassembled WGS sequence"/>
</dbReference>
<dbReference type="Pfam" id="PF00046">
    <property type="entry name" value="Homeodomain"/>
    <property type="match status" value="1"/>
</dbReference>
<dbReference type="Gene3D" id="1.10.10.60">
    <property type="entry name" value="Homeodomain-like"/>
    <property type="match status" value="1"/>
</dbReference>
<evidence type="ECO:0000259" key="14">
    <source>
        <dbReference type="PROSITE" id="PS50071"/>
    </source>
</evidence>
<evidence type="ECO:0000256" key="9">
    <source>
        <dbReference type="PROSITE-ProRule" id="PRU00108"/>
    </source>
</evidence>
<dbReference type="InterPro" id="IPR045224">
    <property type="entry name" value="HDZip_class_I_plant"/>
</dbReference>
<dbReference type="EMBL" id="JBDFQZ010000003">
    <property type="protein sequence ID" value="KAK9743209.1"/>
    <property type="molecule type" value="Genomic_DNA"/>
</dbReference>
<evidence type="ECO:0000256" key="12">
    <source>
        <dbReference type="SAM" id="Coils"/>
    </source>
</evidence>
<protein>
    <recommendedName>
        <fullName evidence="11">Homeobox-leucine zipper protein</fullName>
    </recommendedName>
    <alternativeName>
        <fullName evidence="11">HD-ZIP protein</fullName>
    </alternativeName>
    <alternativeName>
        <fullName evidence="11">Homeodomain transcription factor</fullName>
    </alternativeName>
</protein>
<feature type="domain" description="Homeobox" evidence="14">
    <location>
        <begin position="31"/>
        <end position="91"/>
    </location>
</feature>
<evidence type="ECO:0000256" key="5">
    <source>
        <dbReference type="ARBA" id="ARBA00023163"/>
    </source>
</evidence>
<feature type="compositionally biased region" description="Basic and acidic residues" evidence="13">
    <location>
        <begin position="151"/>
        <end position="176"/>
    </location>
</feature>
<dbReference type="InterPro" id="IPR000047">
    <property type="entry name" value="HTH_motif"/>
</dbReference>
<dbReference type="GO" id="GO:0009737">
    <property type="term" value="P:response to abscisic acid"/>
    <property type="evidence" value="ECO:0007669"/>
    <property type="project" value="UniProtKB-ARBA"/>
</dbReference>
<keyword evidence="16" id="KW-1185">Reference proteome</keyword>
<dbReference type="GO" id="GO:0005634">
    <property type="term" value="C:nucleus"/>
    <property type="evidence" value="ECO:0007669"/>
    <property type="project" value="UniProtKB-SubCell"/>
</dbReference>
<evidence type="ECO:0000256" key="4">
    <source>
        <dbReference type="ARBA" id="ARBA00023155"/>
    </source>
</evidence>
<feature type="compositionally biased region" description="Polar residues" evidence="13">
    <location>
        <begin position="191"/>
        <end position="204"/>
    </location>
</feature>
<evidence type="ECO:0000256" key="1">
    <source>
        <dbReference type="ARBA" id="ARBA00004123"/>
    </source>
</evidence>
<dbReference type="GO" id="GO:0000981">
    <property type="term" value="F:DNA-binding transcription factor activity, RNA polymerase II-specific"/>
    <property type="evidence" value="ECO:0007669"/>
    <property type="project" value="UniProtKB-UniRule"/>
</dbReference>
<gene>
    <name evidence="15" type="ORF">RND81_03G224500</name>
</gene>
<comment type="subcellular location">
    <subcellularLocation>
        <location evidence="1 9 10">Nucleus</location>
    </subcellularLocation>
</comment>
<evidence type="ECO:0000256" key="3">
    <source>
        <dbReference type="ARBA" id="ARBA00023125"/>
    </source>
</evidence>
<dbReference type="GO" id="GO:0009414">
    <property type="term" value="P:response to water deprivation"/>
    <property type="evidence" value="ECO:0007669"/>
    <property type="project" value="UniProtKB-ARBA"/>
</dbReference>
<dbReference type="AlphaFoldDB" id="A0AAW1M9Y7"/>
<feature type="region of interest" description="Disordered" evidence="13">
    <location>
        <begin position="134"/>
        <end position="205"/>
    </location>
</feature>
<comment type="caution">
    <text evidence="15">The sequence shown here is derived from an EMBL/GenBank/DDBJ whole genome shotgun (WGS) entry which is preliminary data.</text>
</comment>
<dbReference type="CDD" id="cd00086">
    <property type="entry name" value="homeodomain"/>
    <property type="match status" value="1"/>
</dbReference>
<evidence type="ECO:0000256" key="6">
    <source>
        <dbReference type="ARBA" id="ARBA00023242"/>
    </source>
</evidence>
<dbReference type="GO" id="GO:0000976">
    <property type="term" value="F:transcription cis-regulatory region binding"/>
    <property type="evidence" value="ECO:0007669"/>
    <property type="project" value="UniProtKB-ARBA"/>
</dbReference>
<dbReference type="PANTHER" id="PTHR24326:SF122">
    <property type="entry name" value="HOMEOBOX-LEUCINE ZIPPER PROTEIN HOX6"/>
    <property type="match status" value="1"/>
</dbReference>
<keyword evidence="4 9" id="KW-0371">Homeobox</keyword>
<dbReference type="PROSITE" id="PS00027">
    <property type="entry name" value="HOMEOBOX_1"/>
    <property type="match status" value="1"/>
</dbReference>
<keyword evidence="12" id="KW-0175">Coiled coil</keyword>
<evidence type="ECO:0000256" key="11">
    <source>
        <dbReference type="RuleBase" id="RU369038"/>
    </source>
</evidence>
<dbReference type="SMART" id="SM00389">
    <property type="entry name" value="HOX"/>
    <property type="match status" value="1"/>
</dbReference>
<dbReference type="InterPro" id="IPR001356">
    <property type="entry name" value="HD"/>
</dbReference>
<proteinExistence type="inferred from homology"/>
<reference evidence="15" key="1">
    <citation type="submission" date="2024-03" db="EMBL/GenBank/DDBJ databases">
        <title>WGS assembly of Saponaria officinalis var. Norfolk2.</title>
        <authorList>
            <person name="Jenkins J."/>
            <person name="Shu S."/>
            <person name="Grimwood J."/>
            <person name="Barry K."/>
            <person name="Goodstein D."/>
            <person name="Schmutz J."/>
            <person name="Leebens-Mack J."/>
            <person name="Osbourn A."/>
        </authorList>
    </citation>
    <scope>NUCLEOTIDE SEQUENCE [LARGE SCALE GENOMIC DNA]</scope>
    <source>
        <strain evidence="15">JIC</strain>
    </source>
</reference>
<dbReference type="Pfam" id="PF02183">
    <property type="entry name" value="HALZ"/>
    <property type="match status" value="1"/>
</dbReference>
<keyword evidence="5 11" id="KW-0804">Transcription</keyword>
<evidence type="ECO:0000313" key="16">
    <source>
        <dbReference type="Proteomes" id="UP001443914"/>
    </source>
</evidence>
<dbReference type="SUPFAM" id="SSF46689">
    <property type="entry name" value="Homeodomain-like"/>
    <property type="match status" value="1"/>
</dbReference>
<comment type="similarity">
    <text evidence="7 11">Belongs to the HD-ZIP homeobox family. Class I subfamily.</text>
</comment>
<feature type="coiled-coil region" evidence="12">
    <location>
        <begin position="83"/>
        <end position="131"/>
    </location>
</feature>
<dbReference type="InterPro" id="IPR009057">
    <property type="entry name" value="Homeodomain-like_sf"/>
</dbReference>
<evidence type="ECO:0000256" key="7">
    <source>
        <dbReference type="ARBA" id="ARBA00025748"/>
    </source>
</evidence>
<evidence type="ECO:0000256" key="13">
    <source>
        <dbReference type="SAM" id="MobiDB-lite"/>
    </source>
</evidence>
<organism evidence="15 16">
    <name type="scientific">Saponaria officinalis</name>
    <name type="common">Common soapwort</name>
    <name type="synonym">Lychnis saponaria</name>
    <dbReference type="NCBI Taxonomy" id="3572"/>
    <lineage>
        <taxon>Eukaryota</taxon>
        <taxon>Viridiplantae</taxon>
        <taxon>Streptophyta</taxon>
        <taxon>Embryophyta</taxon>
        <taxon>Tracheophyta</taxon>
        <taxon>Spermatophyta</taxon>
        <taxon>Magnoliopsida</taxon>
        <taxon>eudicotyledons</taxon>
        <taxon>Gunneridae</taxon>
        <taxon>Pentapetalae</taxon>
        <taxon>Caryophyllales</taxon>
        <taxon>Caryophyllaceae</taxon>
        <taxon>Caryophylleae</taxon>
        <taxon>Saponaria</taxon>
    </lineage>
</organism>
<sequence length="249" mass="28708">MMFDEENYFSPSSEMYTYINTSPNSNSNSKKLKMMNKKRFSDEQVRSLESIFENETKLEPKKKVQLAKDLGLQPRQIAIWFQNKRARYKSKQLERDYNILRANYNALASKFDNLKKEKQSLLVQLEKLKGIVEKSDGEKQKGNESGVTNSEESRSEIDKFEKSKNEIKSVQSEELKPTISLDGSEYGGASMLSSDEGSSENNNYFGMEEDTDLLTMVQPIVGHSLTSPQEWDGLYDHSLDNSQWLDFWS</sequence>
<dbReference type="PRINTS" id="PR00031">
    <property type="entry name" value="HTHREPRESSR"/>
</dbReference>
<name>A0AAW1M9Y7_SAPOF</name>
<keyword evidence="6 9" id="KW-0539">Nucleus</keyword>
<dbReference type="PROSITE" id="PS50071">
    <property type="entry name" value="HOMEOBOX_2"/>
    <property type="match status" value="1"/>
</dbReference>
<feature type="DNA-binding region" description="Homeobox" evidence="9">
    <location>
        <begin position="33"/>
        <end position="92"/>
    </location>
</feature>
<evidence type="ECO:0000256" key="10">
    <source>
        <dbReference type="RuleBase" id="RU000682"/>
    </source>
</evidence>
<accession>A0AAW1M9Y7</accession>
<dbReference type="GO" id="GO:0045893">
    <property type="term" value="P:positive regulation of DNA-templated transcription"/>
    <property type="evidence" value="ECO:0007669"/>
    <property type="project" value="TreeGrafter"/>
</dbReference>
<keyword evidence="2 11" id="KW-0805">Transcription regulation</keyword>
<keyword evidence="3 9" id="KW-0238">DNA-binding</keyword>
<dbReference type="InterPro" id="IPR017970">
    <property type="entry name" value="Homeobox_CS"/>
</dbReference>
<evidence type="ECO:0000256" key="2">
    <source>
        <dbReference type="ARBA" id="ARBA00023015"/>
    </source>
</evidence>
<comment type="function">
    <text evidence="11">Transcription factor.</text>
</comment>
<evidence type="ECO:0000313" key="15">
    <source>
        <dbReference type="EMBL" id="KAK9743209.1"/>
    </source>
</evidence>